<proteinExistence type="predicted"/>
<protein>
    <submittedName>
        <fullName evidence="2">Uncharacterized protein</fullName>
    </submittedName>
</protein>
<reference evidence="2 3" key="1">
    <citation type="submission" date="2023-04" db="EMBL/GenBank/DDBJ databases">
        <title>Colletotrichum tabacum stain YC1 causing leaf anthracnose on Nicotiana tabacum(L.) cv.</title>
        <authorList>
            <person name="Ji Z."/>
            <person name="Wang M."/>
            <person name="Zhang J."/>
            <person name="Wang N."/>
            <person name="Zhou Z."/>
        </authorList>
    </citation>
    <scope>NUCLEOTIDE SEQUENCE [LARGE SCALE GENOMIC DNA]</scope>
    <source>
        <strain evidence="2 3">YC1</strain>
    </source>
</reference>
<gene>
    <name evidence="2" type="ORF">QIS74_04213</name>
</gene>
<dbReference type="AlphaFoldDB" id="A0AAV9TMD4"/>
<feature type="region of interest" description="Disordered" evidence="1">
    <location>
        <begin position="85"/>
        <end position="158"/>
    </location>
</feature>
<evidence type="ECO:0000313" key="2">
    <source>
        <dbReference type="EMBL" id="KAK6222511.1"/>
    </source>
</evidence>
<feature type="region of interest" description="Disordered" evidence="1">
    <location>
        <begin position="1"/>
        <end position="21"/>
    </location>
</feature>
<dbReference type="Proteomes" id="UP001327957">
    <property type="component" value="Unassembled WGS sequence"/>
</dbReference>
<comment type="caution">
    <text evidence="2">The sequence shown here is derived from an EMBL/GenBank/DDBJ whole genome shotgun (WGS) entry which is preliminary data.</text>
</comment>
<evidence type="ECO:0000313" key="3">
    <source>
        <dbReference type="Proteomes" id="UP001327957"/>
    </source>
</evidence>
<dbReference type="EMBL" id="JASAOK010000018">
    <property type="protein sequence ID" value="KAK6222511.1"/>
    <property type="molecule type" value="Genomic_DNA"/>
</dbReference>
<organism evidence="2 3">
    <name type="scientific">Colletotrichum tabaci</name>
    <dbReference type="NCBI Taxonomy" id="1209068"/>
    <lineage>
        <taxon>Eukaryota</taxon>
        <taxon>Fungi</taxon>
        <taxon>Dikarya</taxon>
        <taxon>Ascomycota</taxon>
        <taxon>Pezizomycotina</taxon>
        <taxon>Sordariomycetes</taxon>
        <taxon>Hypocreomycetidae</taxon>
        <taxon>Glomerellales</taxon>
        <taxon>Glomerellaceae</taxon>
        <taxon>Colletotrichum</taxon>
        <taxon>Colletotrichum destructivum species complex</taxon>
    </lineage>
</organism>
<sequence>METFPQECLGPGQSRDGAAPYPVRAIRSRRPSLHLKPAATALQSLSRPTCASVLSSHRVVSAGLKCRGYYAGDTTLCRRDMASRYTRHTGDTTPEGGPAPPLPSGHDHGATAHRKPRAQPQVQLPVTATRLRIAADHVLQSRGAEQPPRRHDYSHSVH</sequence>
<evidence type="ECO:0000256" key="1">
    <source>
        <dbReference type="SAM" id="MobiDB-lite"/>
    </source>
</evidence>
<keyword evidence="3" id="KW-1185">Reference proteome</keyword>
<accession>A0AAV9TMD4</accession>
<name>A0AAV9TMD4_9PEZI</name>
<feature type="compositionally biased region" description="Basic and acidic residues" evidence="1">
    <location>
        <begin position="147"/>
        <end position="158"/>
    </location>
</feature>